<organism evidence="2 3">
    <name type="scientific">Mesorhabditis belari</name>
    <dbReference type="NCBI Taxonomy" id="2138241"/>
    <lineage>
        <taxon>Eukaryota</taxon>
        <taxon>Metazoa</taxon>
        <taxon>Ecdysozoa</taxon>
        <taxon>Nematoda</taxon>
        <taxon>Chromadorea</taxon>
        <taxon>Rhabditida</taxon>
        <taxon>Rhabditina</taxon>
        <taxon>Rhabditomorpha</taxon>
        <taxon>Rhabditoidea</taxon>
        <taxon>Rhabditidae</taxon>
        <taxon>Mesorhabditinae</taxon>
        <taxon>Mesorhabditis</taxon>
    </lineage>
</organism>
<dbReference type="InterPro" id="IPR016187">
    <property type="entry name" value="CTDL_fold"/>
</dbReference>
<dbReference type="InterPro" id="IPR001304">
    <property type="entry name" value="C-type_lectin-like"/>
</dbReference>
<evidence type="ECO:0000313" key="3">
    <source>
        <dbReference type="WBParaSite" id="MBELARI_LOCUS2730"/>
    </source>
</evidence>
<dbReference type="AlphaFoldDB" id="A0AAF3J8B5"/>
<sequence length="164" mass="18941">MEENAEVERKLSSEIFELKTELTTKATELRAQIEFEKENKTGEIAKLLPNSNRTTTWNLDGWLYLGKTGSWYKAFDQKMTFDEAVAYCGSRQSHLATIHSQEENNFVQKVAKSVNSFDFFWIGLKRNPNKENVFEWMDGSPVDFTNWKPGEPDSNTHAFVRSST</sequence>
<dbReference type="Gene3D" id="3.10.100.10">
    <property type="entry name" value="Mannose-Binding Protein A, subunit A"/>
    <property type="match status" value="1"/>
</dbReference>
<proteinExistence type="predicted"/>
<dbReference type="PANTHER" id="PTHR22803">
    <property type="entry name" value="MANNOSE, PHOSPHOLIPASE, LECTIN RECEPTOR RELATED"/>
    <property type="match status" value="1"/>
</dbReference>
<dbReference type="Proteomes" id="UP000887575">
    <property type="component" value="Unassembled WGS sequence"/>
</dbReference>
<keyword evidence="2" id="KW-1185">Reference proteome</keyword>
<protein>
    <recommendedName>
        <fullName evidence="1">C-type lectin domain-containing protein</fullName>
    </recommendedName>
</protein>
<reference evidence="3" key="1">
    <citation type="submission" date="2024-02" db="UniProtKB">
        <authorList>
            <consortium name="WormBaseParasite"/>
        </authorList>
    </citation>
    <scope>IDENTIFICATION</scope>
</reference>
<evidence type="ECO:0000259" key="1">
    <source>
        <dbReference type="PROSITE" id="PS50041"/>
    </source>
</evidence>
<dbReference type="SUPFAM" id="SSF56436">
    <property type="entry name" value="C-type lectin-like"/>
    <property type="match status" value="1"/>
</dbReference>
<dbReference type="Pfam" id="PF00059">
    <property type="entry name" value="Lectin_C"/>
    <property type="match status" value="1"/>
</dbReference>
<dbReference type="SMART" id="SM00034">
    <property type="entry name" value="CLECT"/>
    <property type="match status" value="1"/>
</dbReference>
<name>A0AAF3J8B5_9BILA</name>
<dbReference type="WBParaSite" id="MBELARI_LOCUS2730">
    <property type="protein sequence ID" value="MBELARI_LOCUS2730"/>
    <property type="gene ID" value="MBELARI_LOCUS2730"/>
</dbReference>
<dbReference type="InterPro" id="IPR016186">
    <property type="entry name" value="C-type_lectin-like/link_sf"/>
</dbReference>
<dbReference type="CDD" id="cd00037">
    <property type="entry name" value="CLECT"/>
    <property type="match status" value="1"/>
</dbReference>
<feature type="domain" description="C-type lectin" evidence="1">
    <location>
        <begin position="72"/>
        <end position="154"/>
    </location>
</feature>
<dbReference type="PROSITE" id="PS50041">
    <property type="entry name" value="C_TYPE_LECTIN_2"/>
    <property type="match status" value="1"/>
</dbReference>
<accession>A0AAF3J8B5</accession>
<evidence type="ECO:0000313" key="2">
    <source>
        <dbReference type="Proteomes" id="UP000887575"/>
    </source>
</evidence>
<dbReference type="InterPro" id="IPR050111">
    <property type="entry name" value="C-type_lectin/snaclec_domain"/>
</dbReference>